<accession>A0A927BYJ1</accession>
<evidence type="ECO:0000313" key="4">
    <source>
        <dbReference type="EMBL" id="MBD2857394.1"/>
    </source>
</evidence>
<dbReference type="HAMAP" id="MF_00634">
    <property type="entry name" value="UPF0235"/>
    <property type="match status" value="1"/>
</dbReference>
<name>A0A927BYJ1_9GAMM</name>
<evidence type="ECO:0000256" key="2">
    <source>
        <dbReference type="HAMAP-Rule" id="MF_00634"/>
    </source>
</evidence>
<dbReference type="SUPFAM" id="SSF69786">
    <property type="entry name" value="YggU-like"/>
    <property type="match status" value="1"/>
</dbReference>
<dbReference type="InterPro" id="IPR036591">
    <property type="entry name" value="YggU-like_sf"/>
</dbReference>
<proteinExistence type="inferred from homology"/>
<organism evidence="4 5">
    <name type="scientific">Spongiibacter pelagi</name>
    <dbReference type="NCBI Taxonomy" id="2760804"/>
    <lineage>
        <taxon>Bacteria</taxon>
        <taxon>Pseudomonadati</taxon>
        <taxon>Pseudomonadota</taxon>
        <taxon>Gammaproteobacteria</taxon>
        <taxon>Cellvibrionales</taxon>
        <taxon>Spongiibacteraceae</taxon>
        <taxon>Spongiibacter</taxon>
    </lineage>
</organism>
<evidence type="ECO:0000313" key="5">
    <source>
        <dbReference type="Proteomes" id="UP000610558"/>
    </source>
</evidence>
<dbReference type="Gene3D" id="3.30.1200.10">
    <property type="entry name" value="YggU-like"/>
    <property type="match status" value="1"/>
</dbReference>
<evidence type="ECO:0000256" key="1">
    <source>
        <dbReference type="ARBA" id="ARBA00010364"/>
    </source>
</evidence>
<gene>
    <name evidence="4" type="ORF">IB286_00140</name>
</gene>
<dbReference type="RefSeq" id="WP_190761650.1">
    <property type="nucleotide sequence ID" value="NZ_JACXLD010000001.1"/>
</dbReference>
<dbReference type="PANTHER" id="PTHR13420">
    <property type="entry name" value="UPF0235 PROTEIN C15ORF40"/>
    <property type="match status" value="1"/>
</dbReference>
<dbReference type="InterPro" id="IPR003746">
    <property type="entry name" value="DUF167"/>
</dbReference>
<feature type="region of interest" description="Disordered" evidence="3">
    <location>
        <begin position="74"/>
        <end position="97"/>
    </location>
</feature>
<dbReference type="SMART" id="SM01152">
    <property type="entry name" value="DUF167"/>
    <property type="match status" value="1"/>
</dbReference>
<dbReference type="Pfam" id="PF02594">
    <property type="entry name" value="DUF167"/>
    <property type="match status" value="1"/>
</dbReference>
<comment type="caution">
    <text evidence="4">The sequence shown here is derived from an EMBL/GenBank/DDBJ whole genome shotgun (WGS) entry which is preliminary data.</text>
</comment>
<keyword evidence="5" id="KW-1185">Reference proteome</keyword>
<protein>
    <recommendedName>
        <fullName evidence="2">UPF0235 protein IB286_00140</fullName>
    </recommendedName>
</protein>
<evidence type="ECO:0000256" key="3">
    <source>
        <dbReference type="SAM" id="MobiDB-lite"/>
    </source>
</evidence>
<dbReference type="EMBL" id="JACXLD010000001">
    <property type="protein sequence ID" value="MBD2857394.1"/>
    <property type="molecule type" value="Genomic_DNA"/>
</dbReference>
<dbReference type="AlphaFoldDB" id="A0A927BYJ1"/>
<dbReference type="GO" id="GO:0005737">
    <property type="term" value="C:cytoplasm"/>
    <property type="evidence" value="ECO:0007669"/>
    <property type="project" value="TreeGrafter"/>
</dbReference>
<dbReference type="NCBIfam" id="TIGR00251">
    <property type="entry name" value="DUF167 family protein"/>
    <property type="match status" value="1"/>
</dbReference>
<comment type="similarity">
    <text evidence="1 2">Belongs to the UPF0235 family.</text>
</comment>
<dbReference type="Proteomes" id="UP000610558">
    <property type="component" value="Unassembled WGS sequence"/>
</dbReference>
<dbReference type="PANTHER" id="PTHR13420:SF7">
    <property type="entry name" value="UPF0235 PROTEIN C15ORF40"/>
    <property type="match status" value="1"/>
</dbReference>
<reference evidence="4" key="1">
    <citation type="submission" date="2020-09" db="EMBL/GenBank/DDBJ databases">
        <authorList>
            <person name="Yoon J.-W."/>
        </authorList>
    </citation>
    <scope>NUCLEOTIDE SEQUENCE</scope>
    <source>
        <strain evidence="4">KMU-158</strain>
    </source>
</reference>
<sequence>MSPYYRWQGEELQLFVHCQPGASKEEFAGQHGDRLKIRLRAAATEGQANKALISFLAKQFKVGKAEIELSSGAQSRQKTLKIKQPNRLPEELEITAP</sequence>